<dbReference type="InterPro" id="IPR038269">
    <property type="entry name" value="SCAN_sf"/>
</dbReference>
<reference evidence="19" key="2">
    <citation type="submission" date="2025-04" db="UniProtKB">
        <authorList>
            <consortium name="RefSeq"/>
        </authorList>
    </citation>
    <scope>IDENTIFICATION</scope>
    <source>
        <tissue evidence="19">Muscle</tissue>
    </source>
</reference>
<evidence type="ECO:0000313" key="18">
    <source>
        <dbReference type="Proteomes" id="UP000664940"/>
    </source>
</evidence>
<keyword evidence="9" id="KW-0804">Transcription</keyword>
<evidence type="ECO:0000256" key="4">
    <source>
        <dbReference type="ARBA" id="ARBA00022737"/>
    </source>
</evidence>
<dbReference type="SUPFAM" id="SSF57667">
    <property type="entry name" value="beta-beta-alpha zinc fingers"/>
    <property type="match status" value="2"/>
</dbReference>
<dbReference type="Gene3D" id="1.10.4020.10">
    <property type="entry name" value="DNA breaking-rejoining enzymes"/>
    <property type="match status" value="1"/>
</dbReference>
<feature type="domain" description="SCAN box" evidence="15">
    <location>
        <begin position="59"/>
        <end position="122"/>
    </location>
</feature>
<dbReference type="SUPFAM" id="SSF47353">
    <property type="entry name" value="Retrovirus capsid dimerization domain-like"/>
    <property type="match status" value="1"/>
</dbReference>
<dbReference type="EMBL" id="JABVXQ010000014">
    <property type="protein sequence ID" value="KAF6080343.1"/>
    <property type="molecule type" value="Genomic_DNA"/>
</dbReference>
<dbReference type="PROSITE" id="PS00028">
    <property type="entry name" value="ZINC_FINGER_C2H2_1"/>
    <property type="match status" value="4"/>
</dbReference>
<dbReference type="KEGG" id="pdic:114510807"/>
<sequence>MASYLRNSYQAKPSRNDHESENLESKPSQGPAIQEGEGISTFPSTELSLFQNSNNMCARQELQRLYELFHSWLQPEKHSKDEIISCLTLEQFMISRHCSDRSMLKEKWEASGRNLETFMESLSDDCLKPPGLVHVHMRGQEALFSDTVPLREVIVHFKKQLSAETPTVANVGTLPWAAQDASLQRRQGDEDKENGSNISLKTTEENVNITSQGHQTPPLLIIQGENSPEPGRGDVSLENVLSSRRASLGTSRSQGGSPKEPCNQDVLMEVRPAFLSRLYQVTPEPIPTHQSNAGSSTCGRPKERFQRAQRSYQCKKCPKIFRCFSWLKVHLRRHNNKRIFICAVCDKGFFQASDLRMHQKIHLGEKPFRCSTCAKSFSYRTNLLAHERIHTGEKPYVCSVCQRCFRQSSTYHRHLRMHQRTAFRRVSSIPEASSM</sequence>
<dbReference type="Pfam" id="PF02023">
    <property type="entry name" value="SCAN"/>
    <property type="match status" value="1"/>
</dbReference>
<dbReference type="Gene3D" id="3.30.160.60">
    <property type="entry name" value="Classic Zinc Finger"/>
    <property type="match status" value="3"/>
</dbReference>
<dbReference type="FunFam" id="3.30.160.60:FF:000710">
    <property type="entry name" value="Zinc finger protein 768"/>
    <property type="match status" value="1"/>
</dbReference>
<dbReference type="InterPro" id="IPR036236">
    <property type="entry name" value="Znf_C2H2_sf"/>
</dbReference>
<dbReference type="PANTHER" id="PTHR23226:SF88">
    <property type="entry name" value="ZINC FINGER AND SCAN DOMAIN-CONTAINING PROTEIN 4"/>
    <property type="match status" value="1"/>
</dbReference>
<accession>A0A6J2N4E4</accession>
<dbReference type="InterPro" id="IPR013087">
    <property type="entry name" value="Znf_C2H2_type"/>
</dbReference>
<evidence type="ECO:0000256" key="2">
    <source>
        <dbReference type="ARBA" id="ARBA00006991"/>
    </source>
</evidence>
<keyword evidence="4" id="KW-0677">Repeat</keyword>
<dbReference type="FunFam" id="3.30.160.60:FF:000551">
    <property type="entry name" value="zinc finger protein 197 isoform X1"/>
    <property type="match status" value="1"/>
</dbReference>
<dbReference type="PROSITE" id="PS50804">
    <property type="entry name" value="SCAN_BOX"/>
    <property type="match status" value="1"/>
</dbReference>
<comment type="similarity">
    <text evidence="2">Belongs to the krueppel C2H2-type zinc-finger protein family.</text>
</comment>
<dbReference type="GeneID" id="114510807"/>
<dbReference type="GO" id="GO:0000978">
    <property type="term" value="F:RNA polymerase II cis-regulatory region sequence-specific DNA binding"/>
    <property type="evidence" value="ECO:0007669"/>
    <property type="project" value="TreeGrafter"/>
</dbReference>
<dbReference type="SMART" id="SM00355">
    <property type="entry name" value="ZnF_C2H2"/>
    <property type="match status" value="4"/>
</dbReference>
<keyword evidence="3" id="KW-0479">Metal-binding</keyword>
<gene>
    <name evidence="19" type="primary">LOC114510807</name>
    <name evidence="16" type="ORF">HJG60_021039</name>
</gene>
<dbReference type="SMART" id="SM00431">
    <property type="entry name" value="SCAN"/>
    <property type="match status" value="1"/>
</dbReference>
<evidence type="ECO:0000256" key="1">
    <source>
        <dbReference type="ARBA" id="ARBA00004123"/>
    </source>
</evidence>
<proteinExistence type="inferred from homology"/>
<evidence type="ECO:0000256" key="11">
    <source>
        <dbReference type="PROSITE-ProRule" id="PRU00042"/>
    </source>
</evidence>
<evidence type="ECO:0000256" key="13">
    <source>
        <dbReference type="SAM" id="MobiDB-lite"/>
    </source>
</evidence>
<dbReference type="RefSeq" id="XP_028385088.1">
    <property type="nucleotide sequence ID" value="XM_028529287.2"/>
</dbReference>
<evidence type="ECO:0000256" key="3">
    <source>
        <dbReference type="ARBA" id="ARBA00022723"/>
    </source>
</evidence>
<dbReference type="PANTHER" id="PTHR23226">
    <property type="entry name" value="ZINC FINGER AND SCAN DOMAIN-CONTAINING"/>
    <property type="match status" value="1"/>
</dbReference>
<reference evidence="16 18" key="1">
    <citation type="journal article" date="2020" name="Nature">
        <title>Six reference-quality genomes reveal evolution of bat adaptations.</title>
        <authorList>
            <person name="Jebb D."/>
            <person name="Huang Z."/>
            <person name="Pippel M."/>
            <person name="Hughes G.M."/>
            <person name="Lavrichenko K."/>
            <person name="Devanna P."/>
            <person name="Winkler S."/>
            <person name="Jermiin L.S."/>
            <person name="Skirmuntt E.C."/>
            <person name="Katzourakis A."/>
            <person name="Burkitt-Gray L."/>
            <person name="Ray D.A."/>
            <person name="Sullivan K.A.M."/>
            <person name="Roscito J.G."/>
            <person name="Kirilenko B.M."/>
            <person name="Davalos L.M."/>
            <person name="Corthals A.P."/>
            <person name="Power M.L."/>
            <person name="Jones G."/>
            <person name="Ransome R.D."/>
            <person name="Dechmann D.K.N."/>
            <person name="Locatelli A.G."/>
            <person name="Puechmaille S.J."/>
            <person name="Fedrigo O."/>
            <person name="Jarvis E.D."/>
            <person name="Hiller M."/>
            <person name="Vernes S.C."/>
            <person name="Myers E.W."/>
            <person name="Teeling E.C."/>
        </authorList>
    </citation>
    <scope>NUCLEOTIDE SEQUENCE [LARGE SCALE GENOMIC DNA]</scope>
    <source>
        <strain evidence="16">Bat1K_MPI-CBG_1</strain>
    </source>
</reference>
<dbReference type="PROSITE" id="PS50157">
    <property type="entry name" value="ZINC_FINGER_C2H2_2"/>
    <property type="match status" value="4"/>
</dbReference>
<keyword evidence="8" id="KW-0238">DNA-binding</keyword>
<keyword evidence="10 12" id="KW-0539">Nucleus</keyword>
<dbReference type="GO" id="GO:0008270">
    <property type="term" value="F:zinc ion binding"/>
    <property type="evidence" value="ECO:0007669"/>
    <property type="project" value="UniProtKB-KW"/>
</dbReference>
<feature type="compositionally biased region" description="Basic and acidic residues" evidence="13">
    <location>
        <begin position="14"/>
        <end position="24"/>
    </location>
</feature>
<evidence type="ECO:0000313" key="16">
    <source>
        <dbReference type="EMBL" id="KAF6080343.1"/>
    </source>
</evidence>
<evidence type="ECO:0000256" key="12">
    <source>
        <dbReference type="PROSITE-ProRule" id="PRU00187"/>
    </source>
</evidence>
<evidence type="ECO:0000259" key="15">
    <source>
        <dbReference type="PROSITE" id="PS50804"/>
    </source>
</evidence>
<dbReference type="Proteomes" id="UP000504628">
    <property type="component" value="Chromosome 12"/>
</dbReference>
<protein>
    <submittedName>
        <fullName evidence="19">Zinc finger and SCAN domain-containing protein 4-like</fullName>
    </submittedName>
</protein>
<evidence type="ECO:0000256" key="8">
    <source>
        <dbReference type="ARBA" id="ARBA00023125"/>
    </source>
</evidence>
<dbReference type="FunFam" id="1.10.4020.10:FF:000004">
    <property type="entry name" value="Zinc finger and SCAN domain containing 4"/>
    <property type="match status" value="1"/>
</dbReference>
<dbReference type="InterPro" id="IPR003309">
    <property type="entry name" value="SCAN_dom"/>
</dbReference>
<evidence type="ECO:0000259" key="14">
    <source>
        <dbReference type="PROSITE" id="PS50157"/>
    </source>
</evidence>
<comment type="subcellular location">
    <subcellularLocation>
        <location evidence="1 12">Nucleus</location>
    </subcellularLocation>
</comment>
<organism evidence="17 19">
    <name type="scientific">Phyllostomus discolor</name>
    <name type="common">pale spear-nosed bat</name>
    <dbReference type="NCBI Taxonomy" id="89673"/>
    <lineage>
        <taxon>Eukaryota</taxon>
        <taxon>Metazoa</taxon>
        <taxon>Chordata</taxon>
        <taxon>Craniata</taxon>
        <taxon>Vertebrata</taxon>
        <taxon>Euteleostomi</taxon>
        <taxon>Mammalia</taxon>
        <taxon>Eutheria</taxon>
        <taxon>Laurasiatheria</taxon>
        <taxon>Chiroptera</taxon>
        <taxon>Yangochiroptera</taxon>
        <taxon>Phyllostomidae</taxon>
        <taxon>Phyllostominae</taxon>
        <taxon>Phyllostomus</taxon>
    </lineage>
</organism>
<keyword evidence="5 11" id="KW-0863">Zinc-finger</keyword>
<dbReference type="GO" id="GO:0005634">
    <property type="term" value="C:nucleus"/>
    <property type="evidence" value="ECO:0007669"/>
    <property type="project" value="UniProtKB-SubCell"/>
</dbReference>
<feature type="region of interest" description="Disordered" evidence="13">
    <location>
        <begin position="1"/>
        <end position="38"/>
    </location>
</feature>
<name>A0A6J2N4E4_9CHIR</name>
<dbReference type="Proteomes" id="UP000664940">
    <property type="component" value="Unassembled WGS sequence"/>
</dbReference>
<evidence type="ECO:0000256" key="9">
    <source>
        <dbReference type="ARBA" id="ARBA00023163"/>
    </source>
</evidence>
<keyword evidence="17" id="KW-1185">Reference proteome</keyword>
<evidence type="ECO:0000256" key="6">
    <source>
        <dbReference type="ARBA" id="ARBA00022833"/>
    </source>
</evidence>
<feature type="region of interest" description="Disordered" evidence="13">
    <location>
        <begin position="207"/>
        <end position="236"/>
    </location>
</feature>
<dbReference type="OrthoDB" id="8922241at2759"/>
<dbReference type="GO" id="GO:0000981">
    <property type="term" value="F:DNA-binding transcription factor activity, RNA polymerase II-specific"/>
    <property type="evidence" value="ECO:0007669"/>
    <property type="project" value="TreeGrafter"/>
</dbReference>
<feature type="compositionally biased region" description="Polar residues" evidence="13">
    <location>
        <begin position="1"/>
        <end position="13"/>
    </location>
</feature>
<evidence type="ECO:0000313" key="17">
    <source>
        <dbReference type="Proteomes" id="UP000504628"/>
    </source>
</evidence>
<dbReference type="AlphaFoldDB" id="A0A6J2N4E4"/>
<dbReference type="Pfam" id="PF00096">
    <property type="entry name" value="zf-C2H2"/>
    <property type="match status" value="3"/>
</dbReference>
<feature type="domain" description="C2H2-type" evidence="14">
    <location>
        <begin position="368"/>
        <end position="395"/>
    </location>
</feature>
<keyword evidence="7" id="KW-0805">Transcription regulation</keyword>
<feature type="domain" description="C2H2-type" evidence="14">
    <location>
        <begin position="312"/>
        <end position="339"/>
    </location>
</feature>
<feature type="domain" description="C2H2-type" evidence="14">
    <location>
        <begin position="340"/>
        <end position="367"/>
    </location>
</feature>
<keyword evidence="6" id="KW-0862">Zinc</keyword>
<evidence type="ECO:0000256" key="5">
    <source>
        <dbReference type="ARBA" id="ARBA00022771"/>
    </source>
</evidence>
<feature type="domain" description="C2H2-type" evidence="14">
    <location>
        <begin position="396"/>
        <end position="418"/>
    </location>
</feature>
<evidence type="ECO:0000256" key="10">
    <source>
        <dbReference type="ARBA" id="ARBA00023242"/>
    </source>
</evidence>
<evidence type="ECO:0000256" key="7">
    <source>
        <dbReference type="ARBA" id="ARBA00023015"/>
    </source>
</evidence>
<evidence type="ECO:0000313" key="19">
    <source>
        <dbReference type="RefSeq" id="XP_028385088.1"/>
    </source>
</evidence>